<gene>
    <name evidence="1" type="ORF">B0H17DRAFT_1073943</name>
</gene>
<dbReference type="EMBL" id="JARKIE010000107">
    <property type="protein sequence ID" value="KAJ7683536.1"/>
    <property type="molecule type" value="Genomic_DNA"/>
</dbReference>
<dbReference type="Proteomes" id="UP001221757">
    <property type="component" value="Unassembled WGS sequence"/>
</dbReference>
<evidence type="ECO:0000313" key="2">
    <source>
        <dbReference type="Proteomes" id="UP001221757"/>
    </source>
</evidence>
<keyword evidence="2" id="KW-1185">Reference proteome</keyword>
<dbReference type="AlphaFoldDB" id="A0AAD7D819"/>
<sequence>MLLSLLRYAAKKARHAIYPSTAIRVHRRCTTKSPIMTRFLPAKRSRSTLNLVLTQ</sequence>
<protein>
    <submittedName>
        <fullName evidence="1">Uncharacterized protein</fullName>
    </submittedName>
</protein>
<organism evidence="1 2">
    <name type="scientific">Mycena rosella</name>
    <name type="common">Pink bonnet</name>
    <name type="synonym">Agaricus rosellus</name>
    <dbReference type="NCBI Taxonomy" id="1033263"/>
    <lineage>
        <taxon>Eukaryota</taxon>
        <taxon>Fungi</taxon>
        <taxon>Dikarya</taxon>
        <taxon>Basidiomycota</taxon>
        <taxon>Agaricomycotina</taxon>
        <taxon>Agaricomycetes</taxon>
        <taxon>Agaricomycetidae</taxon>
        <taxon>Agaricales</taxon>
        <taxon>Marasmiineae</taxon>
        <taxon>Mycenaceae</taxon>
        <taxon>Mycena</taxon>
    </lineage>
</organism>
<reference evidence="1" key="1">
    <citation type="submission" date="2023-03" db="EMBL/GenBank/DDBJ databases">
        <title>Massive genome expansion in bonnet fungi (Mycena s.s.) driven by repeated elements and novel gene families across ecological guilds.</title>
        <authorList>
            <consortium name="Lawrence Berkeley National Laboratory"/>
            <person name="Harder C.B."/>
            <person name="Miyauchi S."/>
            <person name="Viragh M."/>
            <person name="Kuo A."/>
            <person name="Thoen E."/>
            <person name="Andreopoulos B."/>
            <person name="Lu D."/>
            <person name="Skrede I."/>
            <person name="Drula E."/>
            <person name="Henrissat B."/>
            <person name="Morin E."/>
            <person name="Kohler A."/>
            <person name="Barry K."/>
            <person name="LaButti K."/>
            <person name="Morin E."/>
            <person name="Salamov A."/>
            <person name="Lipzen A."/>
            <person name="Mereny Z."/>
            <person name="Hegedus B."/>
            <person name="Baldrian P."/>
            <person name="Stursova M."/>
            <person name="Weitz H."/>
            <person name="Taylor A."/>
            <person name="Grigoriev I.V."/>
            <person name="Nagy L.G."/>
            <person name="Martin F."/>
            <person name="Kauserud H."/>
        </authorList>
    </citation>
    <scope>NUCLEOTIDE SEQUENCE</scope>
    <source>
        <strain evidence="1">CBHHK067</strain>
    </source>
</reference>
<comment type="caution">
    <text evidence="1">The sequence shown here is derived from an EMBL/GenBank/DDBJ whole genome shotgun (WGS) entry which is preliminary data.</text>
</comment>
<name>A0AAD7D819_MYCRO</name>
<accession>A0AAD7D819</accession>
<proteinExistence type="predicted"/>
<evidence type="ECO:0000313" key="1">
    <source>
        <dbReference type="EMBL" id="KAJ7683536.1"/>
    </source>
</evidence>